<protein>
    <recommendedName>
        <fullName evidence="3">Polymerase nucleotidyl transferase domain-containing protein</fullName>
    </recommendedName>
</protein>
<organism evidence="1 2">
    <name type="scientific">Nostocoides veronense</name>
    <dbReference type="NCBI Taxonomy" id="330836"/>
    <lineage>
        <taxon>Bacteria</taxon>
        <taxon>Bacillati</taxon>
        <taxon>Actinomycetota</taxon>
        <taxon>Actinomycetes</taxon>
        <taxon>Micrococcales</taxon>
        <taxon>Intrasporangiaceae</taxon>
        <taxon>Nostocoides</taxon>
    </lineage>
</organism>
<gene>
    <name evidence="1" type="ORF">GCM10009811_04870</name>
</gene>
<dbReference type="InterPro" id="IPR053860">
    <property type="entry name" value="DUF6932"/>
</dbReference>
<dbReference type="Proteomes" id="UP001499938">
    <property type="component" value="Unassembled WGS sequence"/>
</dbReference>
<dbReference type="Pfam" id="PF22014">
    <property type="entry name" value="DUF6932"/>
    <property type="match status" value="1"/>
</dbReference>
<sequence length="141" mass="15779">MRQKLWSDWLQLTSLLKAVVGRVPAAWLSGSFLTDKPVPGDIDCLYIVDVDDVQAAMADAGRARVLDVIARNGVKSAFNLNVDSFVLEWCPASGAAGSAPPAYYQQRGYWDDLWVRYRDPDPRTESLPRRGFLEVTIDGYR</sequence>
<reference evidence="2" key="1">
    <citation type="journal article" date="2019" name="Int. J. Syst. Evol. Microbiol.">
        <title>The Global Catalogue of Microorganisms (GCM) 10K type strain sequencing project: providing services to taxonomists for standard genome sequencing and annotation.</title>
        <authorList>
            <consortium name="The Broad Institute Genomics Platform"/>
            <consortium name="The Broad Institute Genome Sequencing Center for Infectious Disease"/>
            <person name="Wu L."/>
            <person name="Ma J."/>
        </authorList>
    </citation>
    <scope>NUCLEOTIDE SEQUENCE [LARGE SCALE GENOMIC DNA]</scope>
    <source>
        <strain evidence="2">JCM 15592</strain>
    </source>
</reference>
<proteinExistence type="predicted"/>
<evidence type="ECO:0000313" key="2">
    <source>
        <dbReference type="Proteomes" id="UP001499938"/>
    </source>
</evidence>
<name>A0ABP4XGV2_9MICO</name>
<comment type="caution">
    <text evidence="1">The sequence shown here is derived from an EMBL/GenBank/DDBJ whole genome shotgun (WGS) entry which is preliminary data.</text>
</comment>
<evidence type="ECO:0008006" key="3">
    <source>
        <dbReference type="Google" id="ProtNLM"/>
    </source>
</evidence>
<keyword evidence="2" id="KW-1185">Reference proteome</keyword>
<dbReference type="EMBL" id="BAAAPO010000007">
    <property type="protein sequence ID" value="GAA1782367.1"/>
    <property type="molecule type" value="Genomic_DNA"/>
</dbReference>
<evidence type="ECO:0000313" key="1">
    <source>
        <dbReference type="EMBL" id="GAA1782367.1"/>
    </source>
</evidence>
<accession>A0ABP4XGV2</accession>